<dbReference type="SMART" id="SM00248">
    <property type="entry name" value="ANK"/>
    <property type="match status" value="2"/>
</dbReference>
<feature type="transmembrane region" description="Helical" evidence="4">
    <location>
        <begin position="16"/>
        <end position="39"/>
    </location>
</feature>
<dbReference type="Gene3D" id="1.25.40.20">
    <property type="entry name" value="Ankyrin repeat-containing domain"/>
    <property type="match status" value="1"/>
</dbReference>
<evidence type="ECO:0000256" key="4">
    <source>
        <dbReference type="SAM" id="Phobius"/>
    </source>
</evidence>
<feature type="repeat" description="ANK" evidence="3">
    <location>
        <begin position="62"/>
        <end position="94"/>
    </location>
</feature>
<dbReference type="InterPro" id="IPR036770">
    <property type="entry name" value="Ankyrin_rpt-contain_sf"/>
</dbReference>
<dbReference type="AlphaFoldDB" id="A0A7N4NL78"/>
<evidence type="ECO:0000256" key="2">
    <source>
        <dbReference type="ARBA" id="ARBA00023043"/>
    </source>
</evidence>
<evidence type="ECO:0000313" key="6">
    <source>
        <dbReference type="Proteomes" id="UP000007648"/>
    </source>
</evidence>
<reference evidence="5" key="3">
    <citation type="submission" date="2025-09" db="UniProtKB">
        <authorList>
            <consortium name="Ensembl"/>
        </authorList>
    </citation>
    <scope>IDENTIFICATION</scope>
</reference>
<evidence type="ECO:0000313" key="5">
    <source>
        <dbReference type="Ensembl" id="ENSSHAP00000025077.1"/>
    </source>
</evidence>
<dbReference type="PROSITE" id="PS50297">
    <property type="entry name" value="ANK_REP_REGION"/>
    <property type="match status" value="2"/>
</dbReference>
<keyword evidence="4" id="KW-1133">Transmembrane helix</keyword>
<dbReference type="Pfam" id="PF12796">
    <property type="entry name" value="Ank_2"/>
    <property type="match status" value="1"/>
</dbReference>
<evidence type="ECO:0000256" key="1">
    <source>
        <dbReference type="ARBA" id="ARBA00022737"/>
    </source>
</evidence>
<evidence type="ECO:0000256" key="3">
    <source>
        <dbReference type="PROSITE-ProRule" id="PRU00023"/>
    </source>
</evidence>
<feature type="repeat" description="ANK" evidence="3">
    <location>
        <begin position="95"/>
        <end position="127"/>
    </location>
</feature>
<dbReference type="GO" id="GO:0010468">
    <property type="term" value="P:regulation of gene expression"/>
    <property type="evidence" value="ECO:0007669"/>
    <property type="project" value="TreeGrafter"/>
</dbReference>
<protein>
    <submittedName>
        <fullName evidence="5">Ankyrin repeat family A member 2</fullName>
    </submittedName>
</protein>
<keyword evidence="6" id="KW-1185">Reference proteome</keyword>
<keyword evidence="1" id="KW-0677">Repeat</keyword>
<reference evidence="5" key="2">
    <citation type="submission" date="2025-08" db="UniProtKB">
        <authorList>
            <consortium name="Ensembl"/>
        </authorList>
    </citation>
    <scope>IDENTIFICATION</scope>
</reference>
<keyword evidence="4" id="KW-0472">Membrane</keyword>
<proteinExistence type="predicted"/>
<dbReference type="PROSITE" id="PS50088">
    <property type="entry name" value="ANK_REPEAT"/>
    <property type="match status" value="2"/>
</dbReference>
<gene>
    <name evidence="5" type="primary">ANKRA2</name>
</gene>
<dbReference type="PANTHER" id="PTHR24124:SF3">
    <property type="entry name" value="ANKYRIN REPEAT FAMILY A PROTEIN 2"/>
    <property type="match status" value="1"/>
</dbReference>
<dbReference type="Proteomes" id="UP000007648">
    <property type="component" value="Unassembled WGS sequence"/>
</dbReference>
<dbReference type="GO" id="GO:0005634">
    <property type="term" value="C:nucleus"/>
    <property type="evidence" value="ECO:0007669"/>
    <property type="project" value="TreeGrafter"/>
</dbReference>
<sequence length="189" mass="21618">MEENCTSKQFRSERKYICHVPVTHFILLFQPYLFINWLLREKCSIWPLVLNKGADPQILGKGRESALSLACSKGYTDIVKMLLDCGVDVNEYDWNGGTPLLYAVHGNHVKCVKILLENGADPTIETDSGYNSMDLSVALGYRGGKYFRISSYLAKPYKLFTKDHSTSIYHPVFQKILSKTPFFWHKLLT</sequence>
<reference evidence="5 6" key="1">
    <citation type="journal article" date="2011" name="Proc. Natl. Acad. Sci. U.S.A.">
        <title>Genetic diversity and population structure of the endangered marsupial Sarcophilus harrisii (Tasmanian devil).</title>
        <authorList>
            <person name="Miller W."/>
            <person name="Hayes V.M."/>
            <person name="Ratan A."/>
            <person name="Petersen D.C."/>
            <person name="Wittekindt N.E."/>
            <person name="Miller J."/>
            <person name="Walenz B."/>
            <person name="Knight J."/>
            <person name="Qi J."/>
            <person name="Zhao F."/>
            <person name="Wang Q."/>
            <person name="Bedoya-Reina O.C."/>
            <person name="Katiyar N."/>
            <person name="Tomsho L.P."/>
            <person name="Kasson L.M."/>
            <person name="Hardie R.A."/>
            <person name="Woodbridge P."/>
            <person name="Tindall E.A."/>
            <person name="Bertelsen M.F."/>
            <person name="Dixon D."/>
            <person name="Pyecroft S."/>
            <person name="Helgen K.M."/>
            <person name="Lesk A.M."/>
            <person name="Pringle T.H."/>
            <person name="Patterson N."/>
            <person name="Zhang Y."/>
            <person name="Kreiss A."/>
            <person name="Woods G.M."/>
            <person name="Jones M.E."/>
            <person name="Schuster S.C."/>
        </authorList>
    </citation>
    <scope>NUCLEOTIDE SEQUENCE [LARGE SCALE GENOMIC DNA]</scope>
</reference>
<dbReference type="Ensembl" id="ENSSHAT00000037891.1">
    <property type="protein sequence ID" value="ENSSHAP00000025077.1"/>
    <property type="gene ID" value="ENSSHAG00000013309.2"/>
</dbReference>
<name>A0A7N4NL78_SARHA</name>
<organism evidence="5 6">
    <name type="scientific">Sarcophilus harrisii</name>
    <name type="common">Tasmanian devil</name>
    <name type="synonym">Sarcophilus laniarius</name>
    <dbReference type="NCBI Taxonomy" id="9305"/>
    <lineage>
        <taxon>Eukaryota</taxon>
        <taxon>Metazoa</taxon>
        <taxon>Chordata</taxon>
        <taxon>Craniata</taxon>
        <taxon>Vertebrata</taxon>
        <taxon>Euteleostomi</taxon>
        <taxon>Mammalia</taxon>
        <taxon>Metatheria</taxon>
        <taxon>Dasyuromorphia</taxon>
        <taxon>Dasyuridae</taxon>
        <taxon>Sarcophilus</taxon>
    </lineage>
</organism>
<dbReference type="GeneTree" id="ENSGT00940000157156"/>
<dbReference type="PANTHER" id="PTHR24124">
    <property type="entry name" value="ANKYRIN REPEAT FAMILY A"/>
    <property type="match status" value="1"/>
</dbReference>
<keyword evidence="2 3" id="KW-0040">ANK repeat</keyword>
<dbReference type="InterPro" id="IPR002110">
    <property type="entry name" value="Ankyrin_rpt"/>
</dbReference>
<accession>A0A7N4NL78</accession>
<keyword evidence="4" id="KW-0812">Transmembrane</keyword>
<dbReference type="SUPFAM" id="SSF48403">
    <property type="entry name" value="Ankyrin repeat"/>
    <property type="match status" value="1"/>
</dbReference>